<keyword evidence="2" id="KW-0472">Membrane</keyword>
<proteinExistence type="predicted"/>
<organism evidence="3 4">
    <name type="scientific">Achromobacter aloeverae</name>
    <dbReference type="NCBI Taxonomy" id="1750518"/>
    <lineage>
        <taxon>Bacteria</taxon>
        <taxon>Pseudomonadati</taxon>
        <taxon>Pseudomonadota</taxon>
        <taxon>Betaproteobacteria</taxon>
        <taxon>Burkholderiales</taxon>
        <taxon>Alcaligenaceae</taxon>
        <taxon>Achromobacter</taxon>
    </lineage>
</organism>
<feature type="region of interest" description="Disordered" evidence="1">
    <location>
        <begin position="99"/>
        <end position="136"/>
    </location>
</feature>
<keyword evidence="2" id="KW-0812">Transmembrane</keyword>
<reference evidence="3 4" key="1">
    <citation type="journal article" date="2017" name="Int. J. Syst. Evol. Microbiol.">
        <title>Achromobacter aloeverae sp. nov., isolated from the root of Aloe vera (L.) Burm.f.</title>
        <authorList>
            <person name="Kuncharoen N."/>
            <person name="Muramatsu Y."/>
            <person name="Shibata C."/>
            <person name="Kamakura Y."/>
            <person name="Nakagawa Y."/>
            <person name="Tanasupawat S."/>
        </authorList>
    </citation>
    <scope>NUCLEOTIDE SEQUENCE [LARGE SCALE GENOMIC DNA]</scope>
    <source>
        <strain evidence="3 4">AVA-1</strain>
    </source>
</reference>
<dbReference type="OrthoDB" id="8687941at2"/>
<keyword evidence="2" id="KW-1133">Transmembrane helix</keyword>
<evidence type="ECO:0000256" key="1">
    <source>
        <dbReference type="SAM" id="MobiDB-lite"/>
    </source>
</evidence>
<accession>A0A4Q1HIJ4</accession>
<name>A0A4Q1HIJ4_9BURK</name>
<keyword evidence="4" id="KW-1185">Reference proteome</keyword>
<evidence type="ECO:0000313" key="3">
    <source>
        <dbReference type="EMBL" id="RXN88044.1"/>
    </source>
</evidence>
<dbReference type="RefSeq" id="WP_129151410.1">
    <property type="nucleotide sequence ID" value="NZ_JBHSDO010000011.1"/>
</dbReference>
<gene>
    <name evidence="3" type="ORF">C7R54_15835</name>
</gene>
<sequence length="136" mass="14386">MPRTRNYVNRYELDSRLSALEAHMDAKVDAIAATCAQIQRDGAAARAEIKAIETKFDARFSSLTVTLIVTGIATALTVIFGVASFNASLTSNMLSAFQAGGTLGRPTEPRLAAPPMAEQAPSPAPPMRSVPAQPAR</sequence>
<evidence type="ECO:0000313" key="4">
    <source>
        <dbReference type="Proteomes" id="UP000290849"/>
    </source>
</evidence>
<feature type="transmembrane region" description="Helical" evidence="2">
    <location>
        <begin position="60"/>
        <end position="85"/>
    </location>
</feature>
<comment type="caution">
    <text evidence="3">The sequence shown here is derived from an EMBL/GenBank/DDBJ whole genome shotgun (WGS) entry which is preliminary data.</text>
</comment>
<dbReference type="AlphaFoldDB" id="A0A4Q1HIJ4"/>
<evidence type="ECO:0000256" key="2">
    <source>
        <dbReference type="SAM" id="Phobius"/>
    </source>
</evidence>
<dbReference type="Proteomes" id="UP000290849">
    <property type="component" value="Unassembled WGS sequence"/>
</dbReference>
<dbReference type="EMBL" id="PYAL01000004">
    <property type="protein sequence ID" value="RXN88044.1"/>
    <property type="molecule type" value="Genomic_DNA"/>
</dbReference>
<protein>
    <submittedName>
        <fullName evidence="3">Uncharacterized protein</fullName>
    </submittedName>
</protein>